<dbReference type="EMBL" id="CP159485">
    <property type="protein sequence ID" value="XCI27670.1"/>
    <property type="molecule type" value="Genomic_DNA"/>
</dbReference>
<accession>A0AAU8HR83</accession>
<evidence type="ECO:0000256" key="1">
    <source>
        <dbReference type="SAM" id="Phobius"/>
    </source>
</evidence>
<protein>
    <recommendedName>
        <fullName evidence="3">DUF4178 domain-containing protein</fullName>
    </recommendedName>
</protein>
<evidence type="ECO:0000313" key="2">
    <source>
        <dbReference type="EMBL" id="XCI27670.1"/>
    </source>
</evidence>
<gene>
    <name evidence="2" type="ORF">PRVXH_001579</name>
</gene>
<name>A0AAU8HR83_9FIRM</name>
<dbReference type="RefSeq" id="WP_353892247.1">
    <property type="nucleotide sequence ID" value="NZ_CP159485.1"/>
</dbReference>
<feature type="transmembrane region" description="Helical" evidence="1">
    <location>
        <begin position="104"/>
        <end position="124"/>
    </location>
</feature>
<keyword evidence="1" id="KW-0812">Transmembrane</keyword>
<keyword evidence="1" id="KW-1133">Transmembrane helix</keyword>
<evidence type="ECO:0008006" key="3">
    <source>
        <dbReference type="Google" id="ProtNLM"/>
    </source>
</evidence>
<reference evidence="2" key="2">
    <citation type="submission" date="2024-06" db="EMBL/GenBank/DDBJ databases">
        <authorList>
            <person name="Petrova K.O."/>
            <person name="Toshchakov S.V."/>
            <person name="Boltjanskaja Y.V."/>
            <person name="Kevbrin V.V."/>
        </authorList>
    </citation>
    <scope>NUCLEOTIDE SEQUENCE</scope>
    <source>
        <strain evidence="2">Z-710</strain>
    </source>
</reference>
<keyword evidence="1" id="KW-0472">Membrane</keyword>
<reference evidence="2" key="1">
    <citation type="journal article" date="2018" name="Antonie Van Leeuwenhoek">
        <title>Proteinivorax hydrogeniformans sp. nov., an anaerobic, haloalkaliphilic bacterium fermenting proteinaceous compounds with high hydrogen production.</title>
        <authorList>
            <person name="Boltyanskaya Y."/>
            <person name="Detkova E."/>
            <person name="Pimenov N."/>
            <person name="Kevbrin V."/>
        </authorList>
    </citation>
    <scope>NUCLEOTIDE SEQUENCE</scope>
    <source>
        <strain evidence="2">Z-710</strain>
    </source>
</reference>
<proteinExistence type="predicted"/>
<dbReference type="AlphaFoldDB" id="A0AAU8HR83"/>
<organism evidence="2">
    <name type="scientific">Proteinivorax hydrogeniformans</name>
    <dbReference type="NCBI Taxonomy" id="1826727"/>
    <lineage>
        <taxon>Bacteria</taxon>
        <taxon>Bacillati</taxon>
        <taxon>Bacillota</taxon>
        <taxon>Clostridia</taxon>
        <taxon>Eubacteriales</taxon>
        <taxon>Proteinivoracaceae</taxon>
        <taxon>Proteinivorax</taxon>
    </lineage>
</organism>
<sequence length="125" mass="14004">MASLFKKGDTFEVAWVFYRVDSADYKTLNVLYHEGASIYAKMDAAAIKEFVNSDGTETNFSFDGQKGKVYLDEELIFKADAAAEVEEAVAKSNSYTRENGLNKGLYASISLALLFLIIGGYIWWR</sequence>